<keyword evidence="1" id="KW-1133">Transmembrane helix</keyword>
<gene>
    <name evidence="2" type="ORF">DiNV_CH01M_ORF30</name>
</gene>
<evidence type="ECO:0000256" key="1">
    <source>
        <dbReference type="SAM" id="Phobius"/>
    </source>
</evidence>
<dbReference type="EMBL" id="MF966379">
    <property type="protein sequence ID" value="ATZ81512.1"/>
    <property type="molecule type" value="Genomic_DNA"/>
</dbReference>
<organism evidence="2">
    <name type="scientific">Drosophila innubila nudivirus</name>
    <dbReference type="NCBI Taxonomy" id="2057187"/>
    <lineage>
        <taxon>Viruses</taxon>
        <taxon>Viruses incertae sedis</taxon>
        <taxon>Naldaviricetes</taxon>
        <taxon>Lefavirales</taxon>
        <taxon>Nudiviridae</taxon>
        <taxon>Alphanudivirus</taxon>
        <taxon>Alphanudivirus droinnubilae</taxon>
    </lineage>
</organism>
<evidence type="ECO:0000313" key="2">
    <source>
        <dbReference type="EMBL" id="ATZ81512.1"/>
    </source>
</evidence>
<reference evidence="2" key="1">
    <citation type="journal article" date="2018" name="Infect. Genet. Evol.">
        <title>The dynamic evolution of Drosophila innubila Nudivirus.</title>
        <authorList>
            <person name="Hill T."/>
            <person name="Unckless R.L."/>
        </authorList>
    </citation>
    <scope>NUCLEOTIDE SEQUENCE [LARGE SCALE GENOMIC DNA]</scope>
    <source>
        <strain evidence="2">DiNV_CH01M</strain>
    </source>
</reference>
<keyword evidence="1" id="KW-0472">Membrane</keyword>
<proteinExistence type="predicted"/>
<evidence type="ECO:0000313" key="3">
    <source>
        <dbReference type="Proteomes" id="UP000290195"/>
    </source>
</evidence>
<keyword evidence="3" id="KW-1185">Reference proteome</keyword>
<dbReference type="Proteomes" id="UP000290195">
    <property type="component" value="Segment"/>
</dbReference>
<protein>
    <submittedName>
        <fullName evidence="2">Uncharacterized protein</fullName>
    </submittedName>
</protein>
<keyword evidence="1" id="KW-0812">Transmembrane</keyword>
<sequence>MSMALFGIIANISALLLAQYCTRKLLSEFFELPDHQSTELTSRTAPTTTTATITTTAAANNNTTTTTTTDDISYFKRNFQFAMLIIPILVIFAFSLMIFFTWFIDMMIHLFVPQSTFLGLTASIE</sequence>
<accession>A0A2H4UX64</accession>
<name>A0A2H4UX64_9VIRU</name>
<feature type="transmembrane region" description="Helical" evidence="1">
    <location>
        <begin position="81"/>
        <end position="104"/>
    </location>
</feature>